<evidence type="ECO:0000313" key="7">
    <source>
        <dbReference type="Proteomes" id="UP000094609"/>
    </source>
</evidence>
<dbReference type="InterPro" id="IPR050170">
    <property type="entry name" value="TruD_pseudoU_synthase"/>
</dbReference>
<dbReference type="InterPro" id="IPR020103">
    <property type="entry name" value="PsdUridine_synth_cat_dom_sf"/>
</dbReference>
<dbReference type="KEGG" id="shal:SHALO_1319"/>
<dbReference type="NCBIfam" id="TIGR00094">
    <property type="entry name" value="tRNA_TruD_broad"/>
    <property type="match status" value="1"/>
</dbReference>
<evidence type="ECO:0000313" key="6">
    <source>
        <dbReference type="EMBL" id="AOO65097.1"/>
    </source>
</evidence>
<keyword evidence="3 4" id="KW-0413">Isomerase</keyword>
<organism evidence="6 7">
    <name type="scientific">Sulfurospirillum halorespirans DSM 13726</name>
    <dbReference type="NCBI Taxonomy" id="1193502"/>
    <lineage>
        <taxon>Bacteria</taxon>
        <taxon>Pseudomonadati</taxon>
        <taxon>Campylobacterota</taxon>
        <taxon>Epsilonproteobacteria</taxon>
        <taxon>Campylobacterales</taxon>
        <taxon>Sulfurospirillaceae</taxon>
        <taxon>Sulfurospirillum</taxon>
    </lineage>
</organism>
<evidence type="ECO:0000259" key="5">
    <source>
        <dbReference type="PROSITE" id="PS50984"/>
    </source>
</evidence>
<dbReference type="PANTHER" id="PTHR47811:SF1">
    <property type="entry name" value="TRNA PSEUDOURIDINE SYNTHASE D"/>
    <property type="match status" value="1"/>
</dbReference>
<dbReference type="STRING" id="1193502.SHALO_1319"/>
<dbReference type="PATRIC" id="fig|1193502.14.peg.1339"/>
<comment type="function">
    <text evidence="4">Responsible for synthesis of pseudouridine from uracil-13 in transfer RNAs.</text>
</comment>
<protein>
    <recommendedName>
        <fullName evidence="4">tRNA pseudouridine synthase D</fullName>
        <ecNumber evidence="4">5.4.99.27</ecNumber>
    </recommendedName>
    <alternativeName>
        <fullName evidence="4">tRNA pseudouridine(13) synthase</fullName>
    </alternativeName>
    <alternativeName>
        <fullName evidence="4">tRNA pseudouridylate synthase D</fullName>
    </alternativeName>
    <alternativeName>
        <fullName evidence="4">tRNA-uridine isomerase D</fullName>
    </alternativeName>
</protein>
<dbReference type="Gene3D" id="3.30.2350.20">
    <property type="entry name" value="TruD, catalytic domain"/>
    <property type="match status" value="2"/>
</dbReference>
<dbReference type="PANTHER" id="PTHR47811">
    <property type="entry name" value="TRNA PSEUDOURIDINE SYNTHASE D"/>
    <property type="match status" value="1"/>
</dbReference>
<dbReference type="RefSeq" id="WP_069477908.1">
    <property type="nucleotide sequence ID" value="NZ_CP017111.1"/>
</dbReference>
<dbReference type="InterPro" id="IPR043165">
    <property type="entry name" value="TruD_insert_sf"/>
</dbReference>
<dbReference type="EC" id="5.4.99.27" evidence="4"/>
<dbReference type="GO" id="GO:0005829">
    <property type="term" value="C:cytosol"/>
    <property type="evidence" value="ECO:0007669"/>
    <property type="project" value="TreeGrafter"/>
</dbReference>
<keyword evidence="7" id="KW-1185">Reference proteome</keyword>
<dbReference type="HAMAP" id="MF_01082">
    <property type="entry name" value="TruD"/>
    <property type="match status" value="1"/>
</dbReference>
<dbReference type="NCBIfam" id="NF002154">
    <property type="entry name" value="PRK00984.1-3"/>
    <property type="match status" value="1"/>
</dbReference>
<accession>A0A1D7TJD0</accession>
<comment type="similarity">
    <text evidence="1 4">Belongs to the pseudouridine synthase TruD family.</text>
</comment>
<dbReference type="Proteomes" id="UP000094609">
    <property type="component" value="Chromosome"/>
</dbReference>
<comment type="catalytic activity">
    <reaction evidence="4">
        <text>uridine(13) in tRNA = pseudouridine(13) in tRNA</text>
        <dbReference type="Rhea" id="RHEA:42540"/>
        <dbReference type="Rhea" id="RHEA-COMP:10105"/>
        <dbReference type="Rhea" id="RHEA-COMP:10106"/>
        <dbReference type="ChEBI" id="CHEBI:65314"/>
        <dbReference type="ChEBI" id="CHEBI:65315"/>
        <dbReference type="EC" id="5.4.99.27"/>
    </reaction>
</comment>
<proteinExistence type="inferred from homology"/>
<feature type="active site" description="Nucleophile" evidence="4">
    <location>
        <position position="76"/>
    </location>
</feature>
<dbReference type="EMBL" id="CP017111">
    <property type="protein sequence ID" value="AOO65097.1"/>
    <property type="molecule type" value="Genomic_DNA"/>
</dbReference>
<reference evidence="7" key="1">
    <citation type="submission" date="2016-08" db="EMBL/GenBank/DDBJ databases">
        <title>Complete genome sequence of the organohalide-respiring Epsilonproteobacterium Sulfurospirillum halorespirans.</title>
        <authorList>
            <person name="Goris T."/>
            <person name="Zimmermann J."/>
            <person name="Schenz B."/>
            <person name="Lemos M."/>
            <person name="Hackermueller J."/>
            <person name="Diekert G."/>
        </authorList>
    </citation>
    <scope>NUCLEOTIDE SEQUENCE [LARGE SCALE GENOMIC DNA]</scope>
    <source>
        <strain>DSM 13726</strain>
        <strain evidence="7">PCE-M2</strain>
    </source>
</reference>
<sequence>MIRQFFLTHSPINAMFTKNSSDFVVSEIPLYPFSGEGEHLVLHVRKKDMTTWDMLQYLSEVTGCKVRDFGYAGLKDKDGMTTQYISLHKNFEPKLANFTHDKIKILDTTYHNNKIRTGHLKGNRFFVRLKKVNPIDARKLQDGLKKISKEGFPNFFGYQRFGIDGDNYVKGKAILEGKRKEHNHKMKEFFINAYQSYLFNNWLSKRIEISRLIEEFNLADATRATNLPKEMVDSLKKQPQFFKLLHGDVLHHYPAGKAFVCENVEEELPRFLEHGITIAGWLLGGKNIRAEYEAGVIEQQIFEECEPFLDKLNGSRRFAWSFAEDVEGVYKEEEAWFEMHFSLPKGSYATVIIEELIKVSL</sequence>
<name>A0A1D7TJD0_9BACT</name>
<dbReference type="PROSITE" id="PS50984">
    <property type="entry name" value="TRUD"/>
    <property type="match status" value="1"/>
</dbReference>
<dbReference type="GO" id="GO:0031119">
    <property type="term" value="P:tRNA pseudouridine synthesis"/>
    <property type="evidence" value="ECO:0007669"/>
    <property type="project" value="UniProtKB-UniRule"/>
</dbReference>
<evidence type="ECO:0000256" key="4">
    <source>
        <dbReference type="HAMAP-Rule" id="MF_01082"/>
    </source>
</evidence>
<dbReference type="CDD" id="cd02575">
    <property type="entry name" value="PseudoU_synth_EcTruD"/>
    <property type="match status" value="1"/>
</dbReference>
<evidence type="ECO:0000256" key="1">
    <source>
        <dbReference type="ARBA" id="ARBA00007953"/>
    </source>
</evidence>
<dbReference type="InterPro" id="IPR011760">
    <property type="entry name" value="PsdUridine_synth_TruD_insert"/>
</dbReference>
<evidence type="ECO:0000256" key="3">
    <source>
        <dbReference type="ARBA" id="ARBA00023235"/>
    </source>
</evidence>
<dbReference type="GO" id="GO:0003723">
    <property type="term" value="F:RNA binding"/>
    <property type="evidence" value="ECO:0007669"/>
    <property type="project" value="InterPro"/>
</dbReference>
<dbReference type="AlphaFoldDB" id="A0A1D7TJD0"/>
<dbReference type="InterPro" id="IPR001656">
    <property type="entry name" value="PsdUridine_synth_TruD"/>
</dbReference>
<dbReference type="SUPFAM" id="SSF55120">
    <property type="entry name" value="Pseudouridine synthase"/>
    <property type="match status" value="1"/>
</dbReference>
<evidence type="ECO:0000256" key="2">
    <source>
        <dbReference type="ARBA" id="ARBA00022694"/>
    </source>
</evidence>
<dbReference type="Pfam" id="PF01142">
    <property type="entry name" value="TruD"/>
    <property type="match status" value="2"/>
</dbReference>
<dbReference type="InterPro" id="IPR042214">
    <property type="entry name" value="TruD_catalytic"/>
</dbReference>
<dbReference type="GO" id="GO:0160150">
    <property type="term" value="F:tRNA pseudouridine(13) synthase activity"/>
    <property type="evidence" value="ECO:0007669"/>
    <property type="project" value="UniProtKB-EC"/>
</dbReference>
<feature type="domain" description="TRUD" evidence="5">
    <location>
        <begin position="151"/>
        <end position="332"/>
    </location>
</feature>
<gene>
    <name evidence="4" type="primary">truD</name>
    <name evidence="6" type="ORF">SHALO_1319</name>
</gene>
<dbReference type="Gene3D" id="3.30.2340.10">
    <property type="entry name" value="TruD, insertion domain"/>
    <property type="match status" value="2"/>
</dbReference>
<keyword evidence="2 4" id="KW-0819">tRNA processing</keyword>